<dbReference type="GO" id="GO:0071281">
    <property type="term" value="P:cellular response to iron ion"/>
    <property type="evidence" value="ECO:0007669"/>
    <property type="project" value="UniProtKB-ARBA"/>
</dbReference>
<dbReference type="EMBL" id="NSKD01000003">
    <property type="protein sequence ID" value="PAU80726.1"/>
    <property type="molecule type" value="Genomic_DNA"/>
</dbReference>
<keyword evidence="12" id="KW-1185">Reference proteome</keyword>
<keyword evidence="5" id="KW-0406">Ion transport</keyword>
<protein>
    <submittedName>
        <fullName evidence="11">ABC transporter</fullName>
    </submittedName>
</protein>
<keyword evidence="7 10" id="KW-1133">Transmembrane helix</keyword>
<dbReference type="PANTHER" id="PTHR30477">
    <property type="entry name" value="ABC-TRANSPORTER METAL-BINDING PROTEIN"/>
    <property type="match status" value="1"/>
</dbReference>
<comment type="subcellular location">
    <subcellularLocation>
        <location evidence="1 9">Cell membrane</location>
        <topology evidence="1 9">Multi-pass membrane protein</topology>
    </subcellularLocation>
</comment>
<dbReference type="PANTHER" id="PTHR30477:SF3">
    <property type="entry name" value="METAL TRANSPORT SYSTEM MEMBRANE PROTEIN CT_069-RELATED"/>
    <property type="match status" value="1"/>
</dbReference>
<dbReference type="Pfam" id="PF00950">
    <property type="entry name" value="ABC-3"/>
    <property type="match status" value="1"/>
</dbReference>
<dbReference type="CDD" id="cd06550">
    <property type="entry name" value="TM_ABC_iron-siderophores_like"/>
    <property type="match status" value="1"/>
</dbReference>
<dbReference type="GO" id="GO:0010043">
    <property type="term" value="P:response to zinc ion"/>
    <property type="evidence" value="ECO:0007669"/>
    <property type="project" value="TreeGrafter"/>
</dbReference>
<keyword evidence="3 9" id="KW-0813">Transport</keyword>
<keyword evidence="6 9" id="KW-0812">Transmembrane</keyword>
<reference evidence="11 12" key="1">
    <citation type="submission" date="2017-08" db="EMBL/GenBank/DDBJ databases">
        <title>Halovibrio sewagensis sp. nov., isolated from wastewater of high salinity.</title>
        <authorList>
            <person name="Dong X."/>
            <person name="Zhang G."/>
        </authorList>
    </citation>
    <scope>NUCLEOTIDE SEQUENCE [LARGE SCALE GENOMIC DNA]</scope>
    <source>
        <strain evidence="11 12">YL5-2</strain>
    </source>
</reference>
<gene>
    <name evidence="11" type="ORF">CK501_09970</name>
</gene>
<dbReference type="SUPFAM" id="SSF81345">
    <property type="entry name" value="ABC transporter involved in vitamin B12 uptake, BtuC"/>
    <property type="match status" value="1"/>
</dbReference>
<comment type="similarity">
    <text evidence="2 9">Belongs to the ABC-3 integral membrane protein family.</text>
</comment>
<evidence type="ECO:0000313" key="12">
    <source>
        <dbReference type="Proteomes" id="UP000218896"/>
    </source>
</evidence>
<feature type="transmembrane region" description="Helical" evidence="10">
    <location>
        <begin position="198"/>
        <end position="216"/>
    </location>
</feature>
<name>A0A2A2F5K6_9GAMM</name>
<dbReference type="FunFam" id="1.10.3470.10:FF:000003">
    <property type="entry name" value="Iron ABC transporter permease SitD"/>
    <property type="match status" value="1"/>
</dbReference>
<evidence type="ECO:0000256" key="7">
    <source>
        <dbReference type="ARBA" id="ARBA00022989"/>
    </source>
</evidence>
<evidence type="ECO:0000313" key="11">
    <source>
        <dbReference type="EMBL" id="PAU80726.1"/>
    </source>
</evidence>
<evidence type="ECO:0000256" key="6">
    <source>
        <dbReference type="ARBA" id="ARBA00022692"/>
    </source>
</evidence>
<dbReference type="GO" id="GO:0055085">
    <property type="term" value="P:transmembrane transport"/>
    <property type="evidence" value="ECO:0007669"/>
    <property type="project" value="InterPro"/>
</dbReference>
<evidence type="ECO:0000256" key="8">
    <source>
        <dbReference type="ARBA" id="ARBA00023136"/>
    </source>
</evidence>
<dbReference type="InterPro" id="IPR037294">
    <property type="entry name" value="ABC_BtuC-like"/>
</dbReference>
<evidence type="ECO:0000256" key="3">
    <source>
        <dbReference type="ARBA" id="ARBA00022448"/>
    </source>
</evidence>
<proteinExistence type="inferred from homology"/>
<dbReference type="GO" id="GO:0006826">
    <property type="term" value="P:iron ion transport"/>
    <property type="evidence" value="ECO:0007669"/>
    <property type="project" value="UniProtKB-KW"/>
</dbReference>
<keyword evidence="8 10" id="KW-0472">Membrane</keyword>
<evidence type="ECO:0000256" key="10">
    <source>
        <dbReference type="SAM" id="Phobius"/>
    </source>
</evidence>
<dbReference type="GO" id="GO:0043190">
    <property type="term" value="C:ATP-binding cassette (ABC) transporter complex"/>
    <property type="evidence" value="ECO:0007669"/>
    <property type="project" value="InterPro"/>
</dbReference>
<keyword evidence="4" id="KW-1003">Cell membrane</keyword>
<organism evidence="11 12">
    <name type="scientific">Halovibrio salipaludis</name>
    <dbReference type="NCBI Taxonomy" id="2032626"/>
    <lineage>
        <taxon>Bacteria</taxon>
        <taxon>Pseudomonadati</taxon>
        <taxon>Pseudomonadota</taxon>
        <taxon>Gammaproteobacteria</taxon>
        <taxon>Oceanospirillales</taxon>
        <taxon>Halomonadaceae</taxon>
        <taxon>Halovibrio</taxon>
    </lineage>
</organism>
<feature type="transmembrane region" description="Helical" evidence="10">
    <location>
        <begin position="63"/>
        <end position="84"/>
    </location>
</feature>
<sequence length="378" mass="40322">MLELLGNHTVQTVTLGAVLLGMVSGLLGSFAVLRQQSLLGDTLAHAALPGVCIGFLIAGTRHLGWIMAGALVTAVIAALFVQVVTRYSRIKMDAGLGAALSVSFAVGVVLLTYIQGHASASQGGLDSFLFGQAAATRPSDLWFMGGVTLAAMALVALMWKQLKLVTFDPLFAGSIGLRVGVLETLLTAMIALAVVVGLQMVGVVLMTAMVIAPPVAARQWVSRLEHMVFLAMFMGVVSGVVGVLLSAGVPNLATGPVVVLVASALVTLSLLLAPGRGVLWSWLKLWREQRSIGQRQMLVTLHKLAEHHEDPYYPVERSMLDSFYGVATGHILRRLQARGFVVPASHMRQEGPHWALTDAGHNEARQELERMDWNQAGV</sequence>
<feature type="transmembrane region" description="Helical" evidence="10">
    <location>
        <begin position="253"/>
        <end position="273"/>
    </location>
</feature>
<feature type="transmembrane region" description="Helical" evidence="10">
    <location>
        <begin position="228"/>
        <end position="247"/>
    </location>
</feature>
<keyword evidence="5" id="KW-0408">Iron</keyword>
<feature type="transmembrane region" description="Helical" evidence="10">
    <location>
        <begin position="12"/>
        <end position="33"/>
    </location>
</feature>
<feature type="transmembrane region" description="Helical" evidence="10">
    <location>
        <begin position="141"/>
        <end position="159"/>
    </location>
</feature>
<feature type="transmembrane region" description="Helical" evidence="10">
    <location>
        <begin position="38"/>
        <end position="57"/>
    </location>
</feature>
<evidence type="ECO:0000256" key="4">
    <source>
        <dbReference type="ARBA" id="ARBA00022475"/>
    </source>
</evidence>
<dbReference type="AlphaFoldDB" id="A0A2A2F5K6"/>
<dbReference type="Proteomes" id="UP000218896">
    <property type="component" value="Unassembled WGS sequence"/>
</dbReference>
<evidence type="ECO:0000256" key="9">
    <source>
        <dbReference type="RuleBase" id="RU003943"/>
    </source>
</evidence>
<comment type="caution">
    <text evidence="11">The sequence shown here is derived from an EMBL/GenBank/DDBJ whole genome shotgun (WGS) entry which is preliminary data.</text>
</comment>
<evidence type="ECO:0000256" key="5">
    <source>
        <dbReference type="ARBA" id="ARBA00022496"/>
    </source>
</evidence>
<evidence type="ECO:0000256" key="2">
    <source>
        <dbReference type="ARBA" id="ARBA00008034"/>
    </source>
</evidence>
<feature type="transmembrane region" description="Helical" evidence="10">
    <location>
        <begin position="96"/>
        <end position="114"/>
    </location>
</feature>
<dbReference type="RefSeq" id="WP_095617557.1">
    <property type="nucleotide sequence ID" value="NZ_NSKD01000003.1"/>
</dbReference>
<keyword evidence="5" id="KW-0410">Iron transport</keyword>
<dbReference type="InterPro" id="IPR001626">
    <property type="entry name" value="ABC_TroCD"/>
</dbReference>
<evidence type="ECO:0000256" key="1">
    <source>
        <dbReference type="ARBA" id="ARBA00004651"/>
    </source>
</evidence>
<dbReference type="OrthoDB" id="9804300at2"/>
<accession>A0A2A2F5K6</accession>
<dbReference type="Gene3D" id="1.10.3470.10">
    <property type="entry name" value="ABC transporter involved in vitamin B12 uptake, BtuC"/>
    <property type="match status" value="1"/>
</dbReference>